<evidence type="ECO:0000313" key="8">
    <source>
        <dbReference type="EMBL" id="KAF5192864.1"/>
    </source>
</evidence>
<dbReference type="GO" id="GO:0008270">
    <property type="term" value="F:zinc ion binding"/>
    <property type="evidence" value="ECO:0007669"/>
    <property type="project" value="UniProtKB-KW"/>
</dbReference>
<evidence type="ECO:0000256" key="3">
    <source>
        <dbReference type="ARBA" id="ARBA00022771"/>
    </source>
</evidence>
<feature type="compositionally biased region" description="Basic and acidic residues" evidence="6">
    <location>
        <begin position="441"/>
        <end position="453"/>
    </location>
</feature>
<dbReference type="GO" id="GO:0006397">
    <property type="term" value="P:mRNA processing"/>
    <property type="evidence" value="ECO:0007669"/>
    <property type="project" value="InterPro"/>
</dbReference>
<dbReference type="Pfam" id="PF13696">
    <property type="entry name" value="zf-CCHC_2"/>
    <property type="match status" value="1"/>
</dbReference>
<evidence type="ECO:0000313" key="9">
    <source>
        <dbReference type="Proteomes" id="UP000554482"/>
    </source>
</evidence>
<gene>
    <name evidence="8" type="ORF">FRX31_017553</name>
</gene>
<keyword evidence="3" id="KW-0863">Zinc-finger</keyword>
<dbReference type="PANTHER" id="PTHR15439">
    <property type="entry name" value="RETINOBLASTOMA-BINDING PROTEIN 6"/>
    <property type="match status" value="1"/>
</dbReference>
<dbReference type="InterPro" id="IPR013083">
    <property type="entry name" value="Znf_RING/FYVE/PHD"/>
</dbReference>
<feature type="compositionally biased region" description="Basic and acidic residues" evidence="6">
    <location>
        <begin position="646"/>
        <end position="669"/>
    </location>
</feature>
<organism evidence="8 9">
    <name type="scientific">Thalictrum thalictroides</name>
    <name type="common">Rue-anemone</name>
    <name type="synonym">Anemone thalictroides</name>
    <dbReference type="NCBI Taxonomy" id="46969"/>
    <lineage>
        <taxon>Eukaryota</taxon>
        <taxon>Viridiplantae</taxon>
        <taxon>Streptophyta</taxon>
        <taxon>Embryophyta</taxon>
        <taxon>Tracheophyta</taxon>
        <taxon>Spermatophyta</taxon>
        <taxon>Magnoliopsida</taxon>
        <taxon>Ranunculales</taxon>
        <taxon>Ranunculaceae</taxon>
        <taxon>Thalictroideae</taxon>
        <taxon>Thalictrum</taxon>
    </lineage>
</organism>
<evidence type="ECO:0000256" key="4">
    <source>
        <dbReference type="ARBA" id="ARBA00022833"/>
    </source>
</evidence>
<feature type="region of interest" description="Disordered" evidence="6">
    <location>
        <begin position="600"/>
        <end position="844"/>
    </location>
</feature>
<feature type="compositionally biased region" description="Basic and acidic residues" evidence="6">
    <location>
        <begin position="807"/>
        <end position="835"/>
    </location>
</feature>
<keyword evidence="2" id="KW-0479">Metal-binding</keyword>
<feature type="compositionally biased region" description="Basic and acidic residues" evidence="6">
    <location>
        <begin position="741"/>
        <end position="753"/>
    </location>
</feature>
<keyword evidence="9" id="KW-1185">Reference proteome</keyword>
<dbReference type="CDD" id="cd16620">
    <property type="entry name" value="vRING-HC-C4C4_RBBP6"/>
    <property type="match status" value="1"/>
</dbReference>
<name>A0A7J6W657_THATH</name>
<feature type="compositionally biased region" description="Basic and acidic residues" evidence="6">
    <location>
        <begin position="676"/>
        <end position="685"/>
    </location>
</feature>
<feature type="region of interest" description="Disordered" evidence="6">
    <location>
        <begin position="365"/>
        <end position="408"/>
    </location>
</feature>
<keyword evidence="5" id="KW-0539">Nucleus</keyword>
<reference evidence="8 9" key="1">
    <citation type="submission" date="2020-06" db="EMBL/GenBank/DDBJ databases">
        <title>Transcriptomic and genomic resources for Thalictrum thalictroides and T. hernandezii: Facilitating candidate gene discovery in an emerging model plant lineage.</title>
        <authorList>
            <person name="Arias T."/>
            <person name="Riano-Pachon D.M."/>
            <person name="Di Stilio V.S."/>
        </authorList>
    </citation>
    <scope>NUCLEOTIDE SEQUENCE [LARGE SCALE GENOMIC DNA]</scope>
    <source>
        <strain evidence="9">cv. WT478/WT964</strain>
        <tissue evidence="8">Leaves</tissue>
    </source>
</reference>
<feature type="compositionally biased region" description="Polar residues" evidence="6">
    <location>
        <begin position="630"/>
        <end position="645"/>
    </location>
</feature>
<feature type="region of interest" description="Disordered" evidence="6">
    <location>
        <begin position="440"/>
        <end position="494"/>
    </location>
</feature>
<comment type="subcellular location">
    <subcellularLocation>
        <location evidence="1">Nucleus</location>
    </subcellularLocation>
</comment>
<sequence length="844" mass="94474">MAVYYKFKSAKDFDSIPIDGHFISVANLKERIFESKLGKGTGFDLVVSNAQTNEEFLDEATLIPKNTSLLVRRVPLQRRMTIVTNREEPKVVENNVEHEQPAKTSVSMETSGYPVETEWDEFGNDLYAIPEVMPVQSNNMMQDTSACDKADEDNKIKALIDSSAFDWQMQTQDGFGAGRGFGRGMGGRMIGGRGFGRVGGFERKTPPQGYICHRCEVPGHFIQHCPTNGDPNYDKKRVKNPTGIPRSMLEANPEGAYALPGGAVAMLKPNEAAFDREVEGLSSTRSVGELPPELHCPLCKEVMKDAVLTSKCCFSSFCDKCIRNCIISKSMCVCGATNILADDLLPNKTVRDTINRILESNNSSAENAGSAVHIQASSRCDHPKTVSPTISATSKGGQMPPSPKKDTLDLKEATNSAQPVVNAPKQSLEKGRTLKAADLSEVTRESMFEKEQKLQGGVSHPEEEVQQKLSTSEPGKKKKKKKIPFPPNAAELQWRPPQDFGAENYMMPFAQPTYDPYWSGMQYGMDGYMAPPYPGAMPYMGYAPAPFGIPPPGVFPQDPFGGQGYSMPAVPHQRDLSGFGMGFNPASSNMSREEFEVRKADLKRKREDDRRGQSRESFKEWESGREQSNHVDVSSMKSKSRNIAQETEHKNPPINGIRERPPREAEPIRHAQNRTEQQHLDDHKASVFSRISFPEGGTSKKKKPSSSSSTEIIKSSSHQSHHSNTNGYKEATAHHRPSSTRHRDEDYREDRKSTSKAGEVGGASSKGGRKSMMVMDRDSSEDEEEERHFKRRPARYEPQPMEWEEDANARDVKRSSRERDRDRGRDHHERDYERQRGHRHSSHR</sequence>
<accession>A0A7J6W657</accession>
<protein>
    <submittedName>
        <fullName evidence="8">E3 ubiquitin ligase pqt3-like</fullName>
    </submittedName>
</protein>
<dbReference type="GO" id="GO:0016567">
    <property type="term" value="P:protein ubiquitination"/>
    <property type="evidence" value="ECO:0007669"/>
    <property type="project" value="InterPro"/>
</dbReference>
<dbReference type="InterPro" id="IPR025829">
    <property type="entry name" value="Zn_knuckle_CX2CX3GHX4C"/>
</dbReference>
<evidence type="ECO:0000256" key="6">
    <source>
        <dbReference type="SAM" id="MobiDB-lite"/>
    </source>
</evidence>
<dbReference type="GO" id="GO:0005634">
    <property type="term" value="C:nucleus"/>
    <property type="evidence" value="ECO:0007669"/>
    <property type="project" value="UniProtKB-SubCell"/>
</dbReference>
<dbReference type="PROSITE" id="PS51282">
    <property type="entry name" value="DWNN"/>
    <property type="match status" value="1"/>
</dbReference>
<dbReference type="OrthoDB" id="106784at2759"/>
<evidence type="ECO:0000256" key="5">
    <source>
        <dbReference type="ARBA" id="ARBA00023242"/>
    </source>
</evidence>
<dbReference type="GO" id="GO:0061630">
    <property type="term" value="F:ubiquitin protein ligase activity"/>
    <property type="evidence" value="ECO:0007669"/>
    <property type="project" value="InterPro"/>
</dbReference>
<comment type="caution">
    <text evidence="8">The sequence shown here is derived from an EMBL/GenBank/DDBJ whole genome shotgun (WGS) entry which is preliminary data.</text>
</comment>
<feature type="compositionally biased region" description="Basic and acidic residues" evidence="6">
    <location>
        <begin position="600"/>
        <end position="629"/>
    </location>
</feature>
<dbReference type="InterPro" id="IPR033489">
    <property type="entry name" value="RBBP6"/>
</dbReference>
<proteinExistence type="predicted"/>
<dbReference type="PANTHER" id="PTHR15439:SF0">
    <property type="entry name" value="CELL DIVISION CYCLE AND APOPTOSIS REGULATOR PROTEIN 1-RELATED"/>
    <property type="match status" value="1"/>
</dbReference>
<dbReference type="SUPFAM" id="SSF57850">
    <property type="entry name" value="RING/U-box"/>
    <property type="match status" value="1"/>
</dbReference>
<dbReference type="Pfam" id="PF08783">
    <property type="entry name" value="DWNN"/>
    <property type="match status" value="1"/>
</dbReference>
<keyword evidence="4" id="KW-0862">Zinc</keyword>
<dbReference type="GO" id="GO:0006511">
    <property type="term" value="P:ubiquitin-dependent protein catabolic process"/>
    <property type="evidence" value="ECO:0007669"/>
    <property type="project" value="TreeGrafter"/>
</dbReference>
<dbReference type="EMBL" id="JABWDY010020835">
    <property type="protein sequence ID" value="KAF5192864.1"/>
    <property type="molecule type" value="Genomic_DNA"/>
</dbReference>
<dbReference type="Gene3D" id="3.30.40.10">
    <property type="entry name" value="Zinc/RING finger domain, C3HC4 (zinc finger)"/>
    <property type="match status" value="1"/>
</dbReference>
<dbReference type="Proteomes" id="UP000554482">
    <property type="component" value="Unassembled WGS sequence"/>
</dbReference>
<dbReference type="InterPro" id="IPR014891">
    <property type="entry name" value="DWNN_domain"/>
</dbReference>
<dbReference type="Gene3D" id="4.10.60.10">
    <property type="entry name" value="Zinc finger, CCHC-type"/>
    <property type="match status" value="1"/>
</dbReference>
<evidence type="ECO:0000256" key="1">
    <source>
        <dbReference type="ARBA" id="ARBA00004123"/>
    </source>
</evidence>
<feature type="domain" description="DWNN" evidence="7">
    <location>
        <begin position="3"/>
        <end position="75"/>
    </location>
</feature>
<dbReference type="Gene3D" id="3.10.20.90">
    <property type="entry name" value="Phosphatidylinositol 3-kinase Catalytic Subunit, Chain A, domain 1"/>
    <property type="match status" value="1"/>
</dbReference>
<feature type="compositionally biased region" description="Polar residues" evidence="6">
    <location>
        <begin position="386"/>
        <end position="396"/>
    </location>
</feature>
<evidence type="ECO:0000256" key="2">
    <source>
        <dbReference type="ARBA" id="ARBA00022723"/>
    </source>
</evidence>
<dbReference type="AlphaFoldDB" id="A0A7J6W657"/>
<dbReference type="SMART" id="SM01180">
    <property type="entry name" value="DWNN"/>
    <property type="match status" value="1"/>
</dbReference>
<feature type="compositionally biased region" description="Low complexity" evidence="6">
    <location>
        <begin position="705"/>
        <end position="718"/>
    </location>
</feature>
<evidence type="ECO:0000259" key="7">
    <source>
        <dbReference type="PROSITE" id="PS51282"/>
    </source>
</evidence>